<keyword evidence="12 14" id="KW-0456">Lyase</keyword>
<feature type="binding site" evidence="14">
    <location>
        <position position="265"/>
    </location>
    <ligand>
        <name>a divalent metal cation</name>
        <dbReference type="ChEBI" id="CHEBI:60240"/>
    </ligand>
</feature>
<dbReference type="EC" id="4.6.1.12" evidence="14"/>
<dbReference type="GO" id="GO:0016114">
    <property type="term" value="P:terpenoid biosynthetic process"/>
    <property type="evidence" value="ECO:0007669"/>
    <property type="project" value="InterPro"/>
</dbReference>
<evidence type="ECO:0000313" key="17">
    <source>
        <dbReference type="Proteomes" id="UP000320146"/>
    </source>
</evidence>
<dbReference type="AlphaFoldDB" id="A0A520MTC0"/>
<dbReference type="Gene3D" id="3.30.1330.50">
    <property type="entry name" value="2-C-methyl-D-erythritol 2,4-cyclodiphosphate synthase"/>
    <property type="match status" value="1"/>
</dbReference>
<keyword evidence="13" id="KW-0511">Multifunctional enzyme</keyword>
<dbReference type="SUPFAM" id="SSF53448">
    <property type="entry name" value="Nucleotide-diphospho-sugar transferases"/>
    <property type="match status" value="1"/>
</dbReference>
<feature type="site" description="Transition state stabilizer" evidence="14">
    <location>
        <position position="355"/>
    </location>
</feature>
<comment type="function">
    <text evidence="14">Involved in the biosynthesis of isopentenyl diphosphate (IPP) and dimethylallyl diphosphate (DMAPP), two major building blocks of isoprenoid compounds. Catalyzes the conversion of 4-diphosphocytidyl-2-C-methyl-D-erythritol 2-phosphate (CDP-ME2P) to 2-C-methyl-D-erythritol 2,4-cyclodiphosphate (ME-CPP) with a corresponding release of cytidine 5-monophosphate (CMP).</text>
</comment>
<feature type="binding site" evidence="14">
    <location>
        <begin position="279"/>
        <end position="281"/>
    </location>
    <ligand>
        <name>4-CDP-2-C-methyl-D-erythritol 2-phosphate</name>
        <dbReference type="ChEBI" id="CHEBI:57919"/>
    </ligand>
</feature>
<evidence type="ECO:0000256" key="9">
    <source>
        <dbReference type="ARBA" id="ARBA00022695"/>
    </source>
</evidence>
<dbReference type="UniPathway" id="UPA00056">
    <property type="reaction ID" value="UER00093"/>
</dbReference>
<name>A0A520MTC0_9GAMM</name>
<accession>A0A520MTC0</accession>
<dbReference type="NCBIfam" id="TIGR00151">
    <property type="entry name" value="ispF"/>
    <property type="match status" value="1"/>
</dbReference>
<dbReference type="GO" id="GO:0008685">
    <property type="term" value="F:2-C-methyl-D-erythritol 2,4-cyclodiphosphate synthase activity"/>
    <property type="evidence" value="ECO:0007669"/>
    <property type="project" value="UniProtKB-UniRule"/>
</dbReference>
<dbReference type="GO" id="GO:0019288">
    <property type="term" value="P:isopentenyl diphosphate biosynthetic process, methylerythritol 4-phosphate pathway"/>
    <property type="evidence" value="ECO:0007669"/>
    <property type="project" value="UniProtKB-UniRule"/>
</dbReference>
<comment type="caution">
    <text evidence="14">Lacks conserved residue(s) required for the propagation of feature annotation.</text>
</comment>
<dbReference type="InterPro" id="IPR003526">
    <property type="entry name" value="MECDP_synthase"/>
</dbReference>
<organism evidence="16 17">
    <name type="scientific">SAR86 cluster bacterium</name>
    <dbReference type="NCBI Taxonomy" id="2030880"/>
    <lineage>
        <taxon>Bacteria</taxon>
        <taxon>Pseudomonadati</taxon>
        <taxon>Pseudomonadota</taxon>
        <taxon>Gammaproteobacteria</taxon>
        <taxon>SAR86 cluster</taxon>
    </lineage>
</organism>
<evidence type="ECO:0000256" key="14">
    <source>
        <dbReference type="HAMAP-Rule" id="MF_00107"/>
    </source>
</evidence>
<keyword evidence="9 16" id="KW-0548">Nucleotidyltransferase</keyword>
<dbReference type="Pfam" id="PF01128">
    <property type="entry name" value="IspD"/>
    <property type="match status" value="1"/>
</dbReference>
<dbReference type="FunFam" id="3.90.550.10:FF:000003">
    <property type="entry name" value="2-C-methyl-D-erythritol 4-phosphate cytidylyltransferase"/>
    <property type="match status" value="1"/>
</dbReference>
<evidence type="ECO:0000256" key="1">
    <source>
        <dbReference type="ARBA" id="ARBA00000200"/>
    </source>
</evidence>
<feature type="binding site" evidence="14">
    <location>
        <position position="361"/>
    </location>
    <ligand>
        <name>4-CDP-2-C-methyl-D-erythritol 2-phosphate</name>
        <dbReference type="ChEBI" id="CHEBI:57919"/>
    </ligand>
</feature>
<evidence type="ECO:0000256" key="13">
    <source>
        <dbReference type="ARBA" id="ARBA00023268"/>
    </source>
</evidence>
<comment type="catalytic activity">
    <reaction evidence="1 14">
        <text>4-CDP-2-C-methyl-D-erythritol 2-phosphate = 2-C-methyl-D-erythritol 2,4-cyclic diphosphate + CMP</text>
        <dbReference type="Rhea" id="RHEA:23864"/>
        <dbReference type="ChEBI" id="CHEBI:57919"/>
        <dbReference type="ChEBI" id="CHEBI:58483"/>
        <dbReference type="ChEBI" id="CHEBI:60377"/>
        <dbReference type="EC" id="4.6.1.12"/>
    </reaction>
</comment>
<dbReference type="InterPro" id="IPR036571">
    <property type="entry name" value="MECDP_synthase_sf"/>
</dbReference>
<comment type="catalytic activity">
    <reaction evidence="2">
        <text>2-C-methyl-D-erythritol 4-phosphate + CTP + H(+) = 4-CDP-2-C-methyl-D-erythritol + diphosphate</text>
        <dbReference type="Rhea" id="RHEA:13429"/>
        <dbReference type="ChEBI" id="CHEBI:15378"/>
        <dbReference type="ChEBI" id="CHEBI:33019"/>
        <dbReference type="ChEBI" id="CHEBI:37563"/>
        <dbReference type="ChEBI" id="CHEBI:57823"/>
        <dbReference type="ChEBI" id="CHEBI:58262"/>
        <dbReference type="EC" id="2.7.7.60"/>
    </reaction>
</comment>
<feature type="binding site" evidence="14">
    <location>
        <begin position="257"/>
        <end position="258"/>
    </location>
    <ligand>
        <name>4-CDP-2-C-methyl-D-erythritol 2-phosphate</name>
        <dbReference type="ChEBI" id="CHEBI:57919"/>
    </ligand>
</feature>
<protein>
    <recommendedName>
        <fullName evidence="14">2-C-methyl-D-erythritol 2,4-cyclodiphosphate synthase</fullName>
        <shortName evidence="14">MECDP-synthase</shortName>
        <shortName evidence="14">MECPP-synthase</shortName>
        <shortName evidence="14">MECPS</shortName>
        <ecNumber evidence="14">4.6.1.12</ecNumber>
    </recommendedName>
</protein>
<evidence type="ECO:0000259" key="15">
    <source>
        <dbReference type="Pfam" id="PF02542"/>
    </source>
</evidence>
<dbReference type="InterPro" id="IPR001228">
    <property type="entry name" value="IspD"/>
</dbReference>
<reference evidence="16 17" key="1">
    <citation type="submission" date="2019-02" db="EMBL/GenBank/DDBJ databases">
        <title>Prokaryotic population dynamics and viral predation in marine succession experiment using metagenomics: the confinement effect.</title>
        <authorList>
            <person name="Haro-Moreno J.M."/>
            <person name="Rodriguez-Valera F."/>
            <person name="Lopez-Perez M."/>
        </authorList>
    </citation>
    <scope>NUCLEOTIDE SEQUENCE [LARGE SCALE GENOMIC DNA]</scope>
    <source>
        <strain evidence="16">MED-G166</strain>
    </source>
</reference>
<dbReference type="Pfam" id="PF02542">
    <property type="entry name" value="YgbB"/>
    <property type="match status" value="1"/>
</dbReference>
<keyword evidence="8 16" id="KW-0808">Transferase</keyword>
<dbReference type="Proteomes" id="UP000320146">
    <property type="component" value="Unassembled WGS sequence"/>
</dbReference>
<dbReference type="GO" id="GO:0050518">
    <property type="term" value="F:2-C-methyl-D-erythritol 4-phosphate cytidylyltransferase activity"/>
    <property type="evidence" value="ECO:0007669"/>
    <property type="project" value="UniProtKB-EC"/>
</dbReference>
<evidence type="ECO:0000256" key="6">
    <source>
        <dbReference type="ARBA" id="ARBA00009789"/>
    </source>
</evidence>
<dbReference type="NCBIfam" id="TIGR00453">
    <property type="entry name" value="ispD"/>
    <property type="match status" value="1"/>
</dbReference>
<proteinExistence type="inferred from homology"/>
<evidence type="ECO:0000256" key="2">
    <source>
        <dbReference type="ARBA" id="ARBA00001282"/>
    </source>
</evidence>
<feature type="binding site" evidence="14">
    <location>
        <begin position="231"/>
        <end position="233"/>
    </location>
    <ligand>
        <name>4-CDP-2-C-methyl-D-erythritol 2-phosphate</name>
        <dbReference type="ChEBI" id="CHEBI:57919"/>
    </ligand>
</feature>
<evidence type="ECO:0000256" key="3">
    <source>
        <dbReference type="ARBA" id="ARBA00004709"/>
    </source>
</evidence>
<dbReference type="InterPro" id="IPR020555">
    <property type="entry name" value="MECDP_synthase_CS"/>
</dbReference>
<dbReference type="InterPro" id="IPR029044">
    <property type="entry name" value="Nucleotide-diphossugar_trans"/>
</dbReference>
<evidence type="ECO:0000256" key="7">
    <source>
        <dbReference type="ARBA" id="ARBA00011233"/>
    </source>
</evidence>
<evidence type="ECO:0000256" key="8">
    <source>
        <dbReference type="ARBA" id="ARBA00022679"/>
    </source>
</evidence>
<comment type="similarity">
    <text evidence="6">Belongs to the IspD/TarI cytidylyltransferase family. IspD subfamily.</text>
</comment>
<keyword evidence="11 14" id="KW-0414">Isoprene biosynthesis</keyword>
<dbReference type="PROSITE" id="PS01350">
    <property type="entry name" value="ISPF"/>
    <property type="match status" value="1"/>
</dbReference>
<dbReference type="EMBL" id="SHBL01000007">
    <property type="protein sequence ID" value="RZO24459.1"/>
    <property type="molecule type" value="Genomic_DNA"/>
</dbReference>
<dbReference type="GO" id="GO:0046872">
    <property type="term" value="F:metal ion binding"/>
    <property type="evidence" value="ECO:0007669"/>
    <property type="project" value="UniProtKB-KW"/>
</dbReference>
<dbReference type="InterPro" id="IPR018294">
    <property type="entry name" value="ISPD_synthase_CS"/>
</dbReference>
<evidence type="ECO:0000256" key="11">
    <source>
        <dbReference type="ARBA" id="ARBA00023229"/>
    </source>
</evidence>
<evidence type="ECO:0000256" key="4">
    <source>
        <dbReference type="ARBA" id="ARBA00004787"/>
    </source>
</evidence>
<comment type="cofactor">
    <cofactor evidence="14">
        <name>a divalent metal cation</name>
        <dbReference type="ChEBI" id="CHEBI:60240"/>
    </cofactor>
    <text evidence="14">Binds 1 divalent metal cation per subunit.</text>
</comment>
<comment type="caution">
    <text evidence="16">The sequence shown here is derived from an EMBL/GenBank/DDBJ whole genome shotgun (WGS) entry which is preliminary data.</text>
</comment>
<gene>
    <name evidence="16" type="primary">ispD</name>
    <name evidence="14" type="synonym">ispF</name>
    <name evidence="16" type="ORF">EVA99_01540</name>
</gene>
<feature type="site" description="Transition state stabilizer" evidence="14">
    <location>
        <position position="257"/>
    </location>
</feature>
<dbReference type="HAMAP" id="MF_00107">
    <property type="entry name" value="IspF"/>
    <property type="match status" value="1"/>
</dbReference>
<comment type="pathway">
    <text evidence="4">Isoprenoid biosynthesis; isopentenyl diphosphate biosynthesis via DXP pathway; isopentenyl diphosphate from 1-deoxy-D-xylulose 5-phosphate: step 2/6.</text>
</comment>
<dbReference type="PROSITE" id="PS01295">
    <property type="entry name" value="ISPD"/>
    <property type="match status" value="1"/>
</dbReference>
<feature type="binding site" evidence="14">
    <location>
        <position position="231"/>
    </location>
    <ligand>
        <name>a divalent metal cation</name>
        <dbReference type="ChEBI" id="CHEBI:60240"/>
    </ligand>
</feature>
<dbReference type="CDD" id="cd00554">
    <property type="entry name" value="MECDP_synthase"/>
    <property type="match status" value="1"/>
</dbReference>
<evidence type="ECO:0000256" key="12">
    <source>
        <dbReference type="ARBA" id="ARBA00023239"/>
    </source>
</evidence>
<keyword evidence="10 14" id="KW-0479">Metal-binding</keyword>
<feature type="binding site" evidence="14">
    <location>
        <position position="364"/>
    </location>
    <ligand>
        <name>4-CDP-2-C-methyl-D-erythritol 2-phosphate</name>
        <dbReference type="ChEBI" id="CHEBI:57919"/>
    </ligand>
</feature>
<evidence type="ECO:0000256" key="10">
    <source>
        <dbReference type="ARBA" id="ARBA00022723"/>
    </source>
</evidence>
<feature type="binding site" evidence="14">
    <location>
        <position position="233"/>
    </location>
    <ligand>
        <name>a divalent metal cation</name>
        <dbReference type="ChEBI" id="CHEBI:60240"/>
    </ligand>
</feature>
<dbReference type="Gene3D" id="3.90.550.10">
    <property type="entry name" value="Spore Coat Polysaccharide Biosynthesis Protein SpsA, Chain A"/>
    <property type="match status" value="1"/>
</dbReference>
<evidence type="ECO:0000313" key="16">
    <source>
        <dbReference type="EMBL" id="RZO24459.1"/>
    </source>
</evidence>
<feature type="binding site" evidence="14">
    <location>
        <begin position="284"/>
        <end position="288"/>
    </location>
    <ligand>
        <name>4-CDP-2-C-methyl-D-erythritol 2-phosphate</name>
        <dbReference type="ChEBI" id="CHEBI:57919"/>
    </ligand>
</feature>
<dbReference type="InterPro" id="IPR034683">
    <property type="entry name" value="IspD/TarI"/>
</dbReference>
<dbReference type="CDD" id="cd02516">
    <property type="entry name" value="CDP-ME_synthetase"/>
    <property type="match status" value="1"/>
</dbReference>
<comment type="similarity">
    <text evidence="5 14">Belongs to the IspF family.</text>
</comment>
<comment type="pathway">
    <text evidence="3 14">Isoprenoid biosynthesis; isopentenyl diphosphate biosynthesis via DXP pathway; isopentenyl diphosphate from 1-deoxy-D-xylulose 5-phosphate: step 4/6.</text>
</comment>
<feature type="domain" description="2-C-methyl-D-erythritol 2,4-cyclodiphosphate synthase" evidence="15">
    <location>
        <begin position="225"/>
        <end position="375"/>
    </location>
</feature>
<dbReference type="PANTHER" id="PTHR43181:SF1">
    <property type="entry name" value="2-C-METHYL-D-ERYTHRITOL 2,4-CYCLODIPHOSPHATE SYNTHASE, CHLOROPLASTIC"/>
    <property type="match status" value="1"/>
</dbReference>
<dbReference type="SUPFAM" id="SSF69765">
    <property type="entry name" value="IpsF-like"/>
    <property type="match status" value="1"/>
</dbReference>
<dbReference type="PANTHER" id="PTHR43181">
    <property type="entry name" value="2-C-METHYL-D-ERYTHRITOL 2,4-CYCLODIPHOSPHATE SYNTHASE, CHLOROPLASTIC"/>
    <property type="match status" value="1"/>
</dbReference>
<comment type="subunit">
    <text evidence="7 14">Homotrimer.</text>
</comment>
<evidence type="ECO:0000256" key="5">
    <source>
        <dbReference type="ARBA" id="ARBA00008480"/>
    </source>
</evidence>
<sequence length="378" mass="42058">MTNQNKKVYAIIPSAGSGTRFSSNAPKQYFKINNETIIEKTLKHFVRLKEIEKIIIPVSSEDTYILDLEIIKNERIQVISGGATRAESVLEGLKLISSDSLVIVHDVVRPFVSPDMILNLINNFNHEKEDALIYGIPVYEALKKINLETLSVKNSVDRNEFYLAQTPQICLTDFLRDSIESCLKDDFIPGDESEAIERAGGEIRFLPGERSNIKITVSEDIPEERIGNGFDSHRFKDGDGLMIGGFKVPFKFSFDAHSDGDIVLHAIIDSMLGSLGLGDIGVHFPNTEEWKNASGSKLYKLTDEMIKEKGYSIKQVDIIVILEEPKLTPHRDEIINSLTKITGLSEANIGLKAKTSEKMGFIGKNEGAACLVVTKLNK</sequence>